<protein>
    <recommendedName>
        <fullName evidence="3">DUF1059 domain-containing protein</fullName>
    </recommendedName>
</protein>
<organism evidence="1 2">
    <name type="scientific">Sphaerisporangium rhizosphaerae</name>
    <dbReference type="NCBI Taxonomy" id="2269375"/>
    <lineage>
        <taxon>Bacteria</taxon>
        <taxon>Bacillati</taxon>
        <taxon>Actinomycetota</taxon>
        <taxon>Actinomycetes</taxon>
        <taxon>Streptosporangiales</taxon>
        <taxon>Streptosporangiaceae</taxon>
        <taxon>Sphaerisporangium</taxon>
    </lineage>
</organism>
<dbReference type="RefSeq" id="WP_380826139.1">
    <property type="nucleotide sequence ID" value="NZ_JBHTCG010000006.1"/>
</dbReference>
<keyword evidence="2" id="KW-1185">Reference proteome</keyword>
<dbReference type="EMBL" id="JBHTCG010000006">
    <property type="protein sequence ID" value="MFC7382805.1"/>
    <property type="molecule type" value="Genomic_DNA"/>
</dbReference>
<sequence>MKKLTMRTPGGKSTTWTQTTPDLYVGRLECDGCHANAPETTLKSAKDHADKCRVISVEDL</sequence>
<evidence type="ECO:0008006" key="3">
    <source>
        <dbReference type="Google" id="ProtNLM"/>
    </source>
</evidence>
<proteinExistence type="predicted"/>
<dbReference type="Proteomes" id="UP001596496">
    <property type="component" value="Unassembled WGS sequence"/>
</dbReference>
<reference evidence="2" key="1">
    <citation type="journal article" date="2019" name="Int. J. Syst. Evol. Microbiol.">
        <title>The Global Catalogue of Microorganisms (GCM) 10K type strain sequencing project: providing services to taxonomists for standard genome sequencing and annotation.</title>
        <authorList>
            <consortium name="The Broad Institute Genomics Platform"/>
            <consortium name="The Broad Institute Genome Sequencing Center for Infectious Disease"/>
            <person name="Wu L."/>
            <person name="Ma J."/>
        </authorList>
    </citation>
    <scope>NUCLEOTIDE SEQUENCE [LARGE SCALE GENOMIC DNA]</scope>
    <source>
        <strain evidence="2">CECT 7649</strain>
    </source>
</reference>
<accession>A0ABW2P3E5</accession>
<evidence type="ECO:0000313" key="2">
    <source>
        <dbReference type="Proteomes" id="UP001596496"/>
    </source>
</evidence>
<evidence type="ECO:0000313" key="1">
    <source>
        <dbReference type="EMBL" id="MFC7382805.1"/>
    </source>
</evidence>
<gene>
    <name evidence="1" type="ORF">ACFQSB_11365</name>
</gene>
<comment type="caution">
    <text evidence="1">The sequence shown here is derived from an EMBL/GenBank/DDBJ whole genome shotgun (WGS) entry which is preliminary data.</text>
</comment>
<name>A0ABW2P3E5_9ACTN</name>